<dbReference type="Proteomes" id="UP000472676">
    <property type="component" value="Unassembled WGS sequence"/>
</dbReference>
<dbReference type="EMBL" id="JAAMOW010000003">
    <property type="protein sequence ID" value="NGY04328.1"/>
    <property type="molecule type" value="Genomic_DNA"/>
</dbReference>
<name>A0A6M2BPC5_9GAMM</name>
<dbReference type="InterPro" id="IPR002878">
    <property type="entry name" value="ChsH2_C"/>
</dbReference>
<accession>A0A6M2BPC5</accession>
<reference evidence="3 4" key="1">
    <citation type="journal article" date="2014" name="Int. J. Syst. Evol. Microbiol.">
        <title>Solimonas terrae sp. nov., isolated from soil.</title>
        <authorList>
            <person name="Kim S.J."/>
            <person name="Moon J.Y."/>
            <person name="Weon H.Y."/>
            <person name="Ahn J.H."/>
            <person name="Chen W.M."/>
            <person name="Kwon S.W."/>
        </authorList>
    </citation>
    <scope>NUCLEOTIDE SEQUENCE [LARGE SCALE GENOMIC DNA]</scope>
    <source>
        <strain evidence="3 4">KIS83-12</strain>
    </source>
</reference>
<sequence>MSTDKHSAVRHTAGADGPYWQALAEDRLELPRCEGCGRWHWPAVFRCGECGSWTQHWHAVPAEGTIFSWTRSWHAFDGSEGIGVPYVSLIVELPQAGGRRLLGLLEGDAAALRIGARVRGRIAVTEIWGERIPSLRWNLVDGGAA</sequence>
<dbReference type="InterPro" id="IPR022002">
    <property type="entry name" value="ChsH2_Znr"/>
</dbReference>
<dbReference type="PANTHER" id="PTHR34075:SF5">
    <property type="entry name" value="BLR3430 PROTEIN"/>
    <property type="match status" value="1"/>
</dbReference>
<dbReference type="InterPro" id="IPR052513">
    <property type="entry name" value="Thioester_dehydratase-like"/>
</dbReference>
<dbReference type="PANTHER" id="PTHR34075">
    <property type="entry name" value="BLR3430 PROTEIN"/>
    <property type="match status" value="1"/>
</dbReference>
<feature type="domain" description="ChsH2 rubredoxin-like zinc ribbon" evidence="2">
    <location>
        <begin position="20"/>
        <end position="52"/>
    </location>
</feature>
<protein>
    <submittedName>
        <fullName evidence="3">DNA-binding protein</fullName>
    </submittedName>
</protein>
<dbReference type="AlphaFoldDB" id="A0A6M2BPC5"/>
<keyword evidence="3" id="KW-0238">DNA-binding</keyword>
<proteinExistence type="predicted"/>
<feature type="domain" description="ChsH2 C-terminal OB-fold" evidence="1">
    <location>
        <begin position="57"/>
        <end position="120"/>
    </location>
</feature>
<gene>
    <name evidence="3" type="ORF">G7Y85_06100</name>
</gene>
<dbReference type="SUPFAM" id="SSF50249">
    <property type="entry name" value="Nucleic acid-binding proteins"/>
    <property type="match status" value="1"/>
</dbReference>
<organism evidence="3 4">
    <name type="scientific">Solimonas terrae</name>
    <dbReference type="NCBI Taxonomy" id="1396819"/>
    <lineage>
        <taxon>Bacteria</taxon>
        <taxon>Pseudomonadati</taxon>
        <taxon>Pseudomonadota</taxon>
        <taxon>Gammaproteobacteria</taxon>
        <taxon>Nevskiales</taxon>
        <taxon>Nevskiaceae</taxon>
        <taxon>Solimonas</taxon>
    </lineage>
</organism>
<dbReference type="GO" id="GO:0003677">
    <property type="term" value="F:DNA binding"/>
    <property type="evidence" value="ECO:0007669"/>
    <property type="project" value="UniProtKB-KW"/>
</dbReference>
<dbReference type="Gene3D" id="6.10.30.10">
    <property type="match status" value="1"/>
</dbReference>
<keyword evidence="4" id="KW-1185">Reference proteome</keyword>
<dbReference type="InterPro" id="IPR012340">
    <property type="entry name" value="NA-bd_OB-fold"/>
</dbReference>
<evidence type="ECO:0000259" key="1">
    <source>
        <dbReference type="Pfam" id="PF01796"/>
    </source>
</evidence>
<dbReference type="Pfam" id="PF12172">
    <property type="entry name" value="zf-ChsH2"/>
    <property type="match status" value="1"/>
</dbReference>
<evidence type="ECO:0000313" key="3">
    <source>
        <dbReference type="EMBL" id="NGY04328.1"/>
    </source>
</evidence>
<evidence type="ECO:0000259" key="2">
    <source>
        <dbReference type="Pfam" id="PF12172"/>
    </source>
</evidence>
<evidence type="ECO:0000313" key="4">
    <source>
        <dbReference type="Proteomes" id="UP000472676"/>
    </source>
</evidence>
<dbReference type="RefSeq" id="WP_166253495.1">
    <property type="nucleotide sequence ID" value="NZ_JAAMOW010000003.1"/>
</dbReference>
<comment type="caution">
    <text evidence="3">The sequence shown here is derived from an EMBL/GenBank/DDBJ whole genome shotgun (WGS) entry which is preliminary data.</text>
</comment>
<dbReference type="Pfam" id="PF01796">
    <property type="entry name" value="OB_ChsH2_C"/>
    <property type="match status" value="1"/>
</dbReference>